<protein>
    <recommendedName>
        <fullName evidence="3">Phage holin</fullName>
    </recommendedName>
</protein>
<evidence type="ECO:0008006" key="3">
    <source>
        <dbReference type="Google" id="ProtNLM"/>
    </source>
</evidence>
<dbReference type="EMBL" id="JANLCJ010000032">
    <property type="protein sequence ID" value="MCS5736456.1"/>
    <property type="molecule type" value="Genomic_DNA"/>
</dbReference>
<comment type="caution">
    <text evidence="1">The sequence shown here is derived from an EMBL/GenBank/DDBJ whole genome shotgun (WGS) entry which is preliminary data.</text>
</comment>
<evidence type="ECO:0000313" key="2">
    <source>
        <dbReference type="Proteomes" id="UP001165586"/>
    </source>
</evidence>
<dbReference type="RefSeq" id="WP_259542413.1">
    <property type="nucleotide sequence ID" value="NZ_JANLCJ010000032.1"/>
</dbReference>
<keyword evidence="2" id="KW-1185">Reference proteome</keyword>
<evidence type="ECO:0000313" key="1">
    <source>
        <dbReference type="EMBL" id="MCS5736456.1"/>
    </source>
</evidence>
<sequence length="54" mass="5788">MLELLKKFLSENGVQIPDGANTKQILAIIGAFLDADTNNQDTQQTPENTTQGAA</sequence>
<gene>
    <name evidence="1" type="ORF">N1032_22225</name>
</gene>
<name>A0ABT2H925_9MICO</name>
<organism evidence="1 2">
    <name type="scientific">Herbiconiux daphne</name>
    <dbReference type="NCBI Taxonomy" id="2970914"/>
    <lineage>
        <taxon>Bacteria</taxon>
        <taxon>Bacillati</taxon>
        <taxon>Actinomycetota</taxon>
        <taxon>Actinomycetes</taxon>
        <taxon>Micrococcales</taxon>
        <taxon>Microbacteriaceae</taxon>
        <taxon>Herbiconiux</taxon>
    </lineage>
</organism>
<dbReference type="Proteomes" id="UP001165586">
    <property type="component" value="Unassembled WGS sequence"/>
</dbReference>
<accession>A0ABT2H925</accession>
<reference evidence="1" key="1">
    <citation type="submission" date="2022-08" db="EMBL/GenBank/DDBJ databases">
        <authorList>
            <person name="Deng Y."/>
            <person name="Han X.-F."/>
            <person name="Zhang Y.-Q."/>
        </authorList>
    </citation>
    <scope>NUCLEOTIDE SEQUENCE</scope>
    <source>
        <strain evidence="1">CPCC 203386</strain>
    </source>
</reference>
<proteinExistence type="predicted"/>